<name>A0ABW3J8D1_9HYPH</name>
<accession>A0ABW3J8D1</accession>
<dbReference type="RefSeq" id="WP_379086704.1">
    <property type="nucleotide sequence ID" value="NZ_JBHTJO010000001.1"/>
</dbReference>
<evidence type="ECO:0000256" key="1">
    <source>
        <dbReference type="SAM" id="Coils"/>
    </source>
</evidence>
<organism evidence="2 3">
    <name type="scientific">Methyloligella solikamskensis</name>
    <dbReference type="NCBI Taxonomy" id="1177756"/>
    <lineage>
        <taxon>Bacteria</taxon>
        <taxon>Pseudomonadati</taxon>
        <taxon>Pseudomonadota</taxon>
        <taxon>Alphaproteobacteria</taxon>
        <taxon>Hyphomicrobiales</taxon>
        <taxon>Hyphomicrobiaceae</taxon>
        <taxon>Methyloligella</taxon>
    </lineage>
</organism>
<sequence length="62" mass="6861">MDWSELEPKKPEIHSLGADLSKLSVDELEELAQSLRDEIERVEATMAAKKASKDAAESAFKS</sequence>
<feature type="coiled-coil region" evidence="1">
    <location>
        <begin position="18"/>
        <end position="59"/>
    </location>
</feature>
<comment type="caution">
    <text evidence="2">The sequence shown here is derived from an EMBL/GenBank/DDBJ whole genome shotgun (WGS) entry which is preliminary data.</text>
</comment>
<keyword evidence="3" id="KW-1185">Reference proteome</keyword>
<proteinExistence type="predicted"/>
<dbReference type="InterPro" id="IPR009579">
    <property type="entry name" value="DUF1192"/>
</dbReference>
<dbReference type="EMBL" id="JBHTJO010000001">
    <property type="protein sequence ID" value="MFD0986484.1"/>
    <property type="molecule type" value="Genomic_DNA"/>
</dbReference>
<dbReference type="Proteomes" id="UP001597102">
    <property type="component" value="Unassembled WGS sequence"/>
</dbReference>
<dbReference type="Pfam" id="PF06698">
    <property type="entry name" value="DUF1192"/>
    <property type="match status" value="1"/>
</dbReference>
<protein>
    <submittedName>
        <fullName evidence="2">DUF1192 domain-containing protein</fullName>
    </submittedName>
</protein>
<evidence type="ECO:0000313" key="2">
    <source>
        <dbReference type="EMBL" id="MFD0986484.1"/>
    </source>
</evidence>
<keyword evidence="1" id="KW-0175">Coiled coil</keyword>
<reference evidence="3" key="1">
    <citation type="journal article" date="2019" name="Int. J. Syst. Evol. Microbiol.">
        <title>The Global Catalogue of Microorganisms (GCM) 10K type strain sequencing project: providing services to taxonomists for standard genome sequencing and annotation.</title>
        <authorList>
            <consortium name="The Broad Institute Genomics Platform"/>
            <consortium name="The Broad Institute Genome Sequencing Center for Infectious Disease"/>
            <person name="Wu L."/>
            <person name="Ma J."/>
        </authorList>
    </citation>
    <scope>NUCLEOTIDE SEQUENCE [LARGE SCALE GENOMIC DNA]</scope>
    <source>
        <strain evidence="3">CCUG 61697</strain>
    </source>
</reference>
<evidence type="ECO:0000313" key="3">
    <source>
        <dbReference type="Proteomes" id="UP001597102"/>
    </source>
</evidence>
<gene>
    <name evidence="2" type="ORF">ACFQ2F_05175</name>
</gene>